<evidence type="ECO:0000256" key="2">
    <source>
        <dbReference type="ARBA" id="ARBA00022723"/>
    </source>
</evidence>
<proteinExistence type="predicted"/>
<dbReference type="AlphaFoldDB" id="A0A1N6XDP4"/>
<dbReference type="InterPro" id="IPR012675">
    <property type="entry name" value="Beta-grasp_dom_sf"/>
</dbReference>
<dbReference type="InterPro" id="IPR036884">
    <property type="entry name" value="2Fe-2S-bd_dom_sf"/>
</dbReference>
<keyword evidence="4" id="KW-0408">Iron</keyword>
<evidence type="ECO:0000313" key="7">
    <source>
        <dbReference type="EMBL" id="SIR00474.1"/>
    </source>
</evidence>
<dbReference type="GO" id="GO:0046872">
    <property type="term" value="F:metal ion binding"/>
    <property type="evidence" value="ECO:0007669"/>
    <property type="project" value="UniProtKB-KW"/>
</dbReference>
<dbReference type="PANTHER" id="PTHR44379:SF6">
    <property type="entry name" value="BLR6046 PROTEIN"/>
    <property type="match status" value="1"/>
</dbReference>
<keyword evidence="2" id="KW-0479">Metal-binding</keyword>
<evidence type="ECO:0000313" key="8">
    <source>
        <dbReference type="Proteomes" id="UP000185924"/>
    </source>
</evidence>
<name>A0A1N6XDP4_9BACT</name>
<feature type="domain" description="2Fe-2S ferredoxin-type" evidence="6">
    <location>
        <begin position="3"/>
        <end position="79"/>
    </location>
</feature>
<dbReference type="InterPro" id="IPR001041">
    <property type="entry name" value="2Fe-2S_ferredoxin-type"/>
</dbReference>
<accession>A0A1N6XDP4</accession>
<dbReference type="GO" id="GO:0051537">
    <property type="term" value="F:2 iron, 2 sulfur cluster binding"/>
    <property type="evidence" value="ECO:0007669"/>
    <property type="project" value="UniProtKB-KW"/>
</dbReference>
<keyword evidence="8" id="KW-1185">Reference proteome</keyword>
<dbReference type="PANTHER" id="PTHR44379">
    <property type="entry name" value="OXIDOREDUCTASE WITH IRON-SULFUR SUBUNIT"/>
    <property type="match status" value="1"/>
</dbReference>
<organism evidence="7 8">
    <name type="scientific">Pontibacter lucknowensis</name>
    <dbReference type="NCBI Taxonomy" id="1077936"/>
    <lineage>
        <taxon>Bacteria</taxon>
        <taxon>Pseudomonadati</taxon>
        <taxon>Bacteroidota</taxon>
        <taxon>Cytophagia</taxon>
        <taxon>Cytophagales</taxon>
        <taxon>Hymenobacteraceae</taxon>
        <taxon>Pontibacter</taxon>
    </lineage>
</organism>
<dbReference type="SUPFAM" id="SSF54292">
    <property type="entry name" value="2Fe-2S ferredoxin-like"/>
    <property type="match status" value="1"/>
</dbReference>
<evidence type="ECO:0000256" key="3">
    <source>
        <dbReference type="ARBA" id="ARBA00023002"/>
    </source>
</evidence>
<keyword evidence="1" id="KW-0001">2Fe-2S</keyword>
<dbReference type="STRING" id="1077936.SAMN05421545_2083"/>
<sequence length="157" mass="16765">MSQQFRLNINGRQVSVTADKNTPLLYILRDDLQLNGPKYGCGIAQCGSCMILVNGEARTSCVMPVSAVGNAKITTLEGIGTAEKPHPLQLAFQEEQAAQCGYCLNGMVITAKALLDQQASPGIDEIKEGMNRVLCRCGTHSRILKAVQRAAGTSNKG</sequence>
<evidence type="ECO:0000256" key="4">
    <source>
        <dbReference type="ARBA" id="ARBA00023004"/>
    </source>
</evidence>
<dbReference type="OrthoDB" id="9796880at2"/>
<dbReference type="SUPFAM" id="SSF47741">
    <property type="entry name" value="CO dehydrogenase ISP C-domain like"/>
    <property type="match status" value="1"/>
</dbReference>
<dbReference type="InterPro" id="IPR002888">
    <property type="entry name" value="2Fe-2S-bd"/>
</dbReference>
<dbReference type="InterPro" id="IPR006058">
    <property type="entry name" value="2Fe2S_fd_BS"/>
</dbReference>
<dbReference type="PROSITE" id="PS00197">
    <property type="entry name" value="2FE2S_FER_1"/>
    <property type="match status" value="1"/>
</dbReference>
<keyword evidence="3" id="KW-0560">Oxidoreductase</keyword>
<dbReference type="InterPro" id="IPR036010">
    <property type="entry name" value="2Fe-2S_ferredoxin-like_sf"/>
</dbReference>
<dbReference type="PROSITE" id="PS51085">
    <property type="entry name" value="2FE2S_FER_2"/>
    <property type="match status" value="1"/>
</dbReference>
<dbReference type="RefSeq" id="WP_076422014.1">
    <property type="nucleotide sequence ID" value="NZ_FTNM01000002.1"/>
</dbReference>
<protein>
    <submittedName>
        <fullName evidence="7">Nicotinate dehydrogenase subunit A</fullName>
    </submittedName>
</protein>
<reference evidence="8" key="1">
    <citation type="submission" date="2017-01" db="EMBL/GenBank/DDBJ databases">
        <authorList>
            <person name="Varghese N."/>
            <person name="Submissions S."/>
        </authorList>
    </citation>
    <scope>NUCLEOTIDE SEQUENCE [LARGE SCALE GENOMIC DNA]</scope>
    <source>
        <strain evidence="8">DM9</strain>
    </source>
</reference>
<dbReference type="Proteomes" id="UP000185924">
    <property type="component" value="Unassembled WGS sequence"/>
</dbReference>
<evidence type="ECO:0000259" key="6">
    <source>
        <dbReference type="PROSITE" id="PS51085"/>
    </source>
</evidence>
<dbReference type="Pfam" id="PF01799">
    <property type="entry name" value="Fer2_2"/>
    <property type="match status" value="1"/>
</dbReference>
<evidence type="ECO:0000256" key="1">
    <source>
        <dbReference type="ARBA" id="ARBA00022714"/>
    </source>
</evidence>
<dbReference type="Gene3D" id="1.10.150.120">
    <property type="entry name" value="[2Fe-2S]-binding domain"/>
    <property type="match status" value="1"/>
</dbReference>
<gene>
    <name evidence="7" type="ORF">SAMN05421545_2083</name>
</gene>
<keyword evidence="5" id="KW-0411">Iron-sulfur</keyword>
<dbReference type="Gene3D" id="3.10.20.30">
    <property type="match status" value="1"/>
</dbReference>
<dbReference type="InterPro" id="IPR051452">
    <property type="entry name" value="Diverse_Oxidoreductases"/>
</dbReference>
<dbReference type="EMBL" id="FTNM01000002">
    <property type="protein sequence ID" value="SIR00474.1"/>
    <property type="molecule type" value="Genomic_DNA"/>
</dbReference>
<dbReference type="Pfam" id="PF00111">
    <property type="entry name" value="Fer2"/>
    <property type="match status" value="1"/>
</dbReference>
<evidence type="ECO:0000256" key="5">
    <source>
        <dbReference type="ARBA" id="ARBA00023014"/>
    </source>
</evidence>
<dbReference type="GO" id="GO:0016491">
    <property type="term" value="F:oxidoreductase activity"/>
    <property type="evidence" value="ECO:0007669"/>
    <property type="project" value="UniProtKB-KW"/>
</dbReference>